<keyword evidence="2" id="KW-1185">Reference proteome</keyword>
<dbReference type="Proteomes" id="UP000821845">
    <property type="component" value="Chromosome 8"/>
</dbReference>
<organism evidence="1 2">
    <name type="scientific">Hyalomma asiaticum</name>
    <name type="common">Tick</name>
    <dbReference type="NCBI Taxonomy" id="266040"/>
    <lineage>
        <taxon>Eukaryota</taxon>
        <taxon>Metazoa</taxon>
        <taxon>Ecdysozoa</taxon>
        <taxon>Arthropoda</taxon>
        <taxon>Chelicerata</taxon>
        <taxon>Arachnida</taxon>
        <taxon>Acari</taxon>
        <taxon>Parasitiformes</taxon>
        <taxon>Ixodida</taxon>
        <taxon>Ixodoidea</taxon>
        <taxon>Ixodidae</taxon>
        <taxon>Hyalomminae</taxon>
        <taxon>Hyalomma</taxon>
    </lineage>
</organism>
<accession>A0ACB7RMK8</accession>
<sequence length="143" mass="15470">MAIVGQDVRIQAAITTGAMAVTMAQCTDVFKAHLQAHSGMLPNIARNRIVNRPSSPGACLGTTRRAILSPPSQPVSAPPWFTPSFVRLGSWNICIFITYEELKRLLHYMNSAGPSPSCLIVGQDKIHLSRYSVLVVLSAAIIL</sequence>
<proteinExistence type="predicted"/>
<evidence type="ECO:0000313" key="1">
    <source>
        <dbReference type="EMBL" id="KAH6923896.1"/>
    </source>
</evidence>
<comment type="caution">
    <text evidence="1">The sequence shown here is derived from an EMBL/GenBank/DDBJ whole genome shotgun (WGS) entry which is preliminary data.</text>
</comment>
<evidence type="ECO:0000313" key="2">
    <source>
        <dbReference type="Proteomes" id="UP000821845"/>
    </source>
</evidence>
<dbReference type="EMBL" id="CM023488">
    <property type="protein sequence ID" value="KAH6923896.1"/>
    <property type="molecule type" value="Genomic_DNA"/>
</dbReference>
<gene>
    <name evidence="1" type="ORF">HPB50_008536</name>
</gene>
<reference evidence="1" key="1">
    <citation type="submission" date="2020-05" db="EMBL/GenBank/DDBJ databases">
        <title>Large-scale comparative analyses of tick genomes elucidate their genetic diversity and vector capacities.</title>
        <authorList>
            <person name="Jia N."/>
            <person name="Wang J."/>
            <person name="Shi W."/>
            <person name="Du L."/>
            <person name="Sun Y."/>
            <person name="Zhan W."/>
            <person name="Jiang J."/>
            <person name="Wang Q."/>
            <person name="Zhang B."/>
            <person name="Ji P."/>
            <person name="Sakyi L.B."/>
            <person name="Cui X."/>
            <person name="Yuan T."/>
            <person name="Jiang B."/>
            <person name="Yang W."/>
            <person name="Lam T.T.-Y."/>
            <person name="Chang Q."/>
            <person name="Ding S."/>
            <person name="Wang X."/>
            <person name="Zhu J."/>
            <person name="Ruan X."/>
            <person name="Zhao L."/>
            <person name="Wei J."/>
            <person name="Que T."/>
            <person name="Du C."/>
            <person name="Cheng J."/>
            <person name="Dai P."/>
            <person name="Han X."/>
            <person name="Huang E."/>
            <person name="Gao Y."/>
            <person name="Liu J."/>
            <person name="Shao H."/>
            <person name="Ye R."/>
            <person name="Li L."/>
            <person name="Wei W."/>
            <person name="Wang X."/>
            <person name="Wang C."/>
            <person name="Yang T."/>
            <person name="Huo Q."/>
            <person name="Li W."/>
            <person name="Guo W."/>
            <person name="Chen H."/>
            <person name="Zhou L."/>
            <person name="Ni X."/>
            <person name="Tian J."/>
            <person name="Zhou Y."/>
            <person name="Sheng Y."/>
            <person name="Liu T."/>
            <person name="Pan Y."/>
            <person name="Xia L."/>
            <person name="Li J."/>
            <person name="Zhao F."/>
            <person name="Cao W."/>
        </authorList>
    </citation>
    <scope>NUCLEOTIDE SEQUENCE</scope>
    <source>
        <strain evidence="1">Hyas-2018</strain>
    </source>
</reference>
<protein>
    <submittedName>
        <fullName evidence="1">Uncharacterized protein</fullName>
    </submittedName>
</protein>
<name>A0ACB7RMK8_HYAAI</name>